<name>A0ABW4YIZ7_9BACL</name>
<comment type="caution">
    <text evidence="1">The sequence shown here is derived from an EMBL/GenBank/DDBJ whole genome shotgun (WGS) entry which is preliminary data.</text>
</comment>
<sequence>MNMKKRRTIKIILTGLFIVFIILLMTTPTHEKFDKWIAKEYRINCEYDYKLGNVCYRDGEKIDFRSSHFRNTGMYAAYEIDYKYESGQIETFRTLGVLGTLFKMKDGYLWRLVNI</sequence>
<evidence type="ECO:0000313" key="1">
    <source>
        <dbReference type="EMBL" id="MFD2115601.1"/>
    </source>
</evidence>
<evidence type="ECO:0008006" key="3">
    <source>
        <dbReference type="Google" id="ProtNLM"/>
    </source>
</evidence>
<organism evidence="1 2">
    <name type="scientific">Paenibacillus yanchengensis</name>
    <dbReference type="NCBI Taxonomy" id="2035833"/>
    <lineage>
        <taxon>Bacteria</taxon>
        <taxon>Bacillati</taxon>
        <taxon>Bacillota</taxon>
        <taxon>Bacilli</taxon>
        <taxon>Bacillales</taxon>
        <taxon>Paenibacillaceae</taxon>
        <taxon>Paenibacillus</taxon>
    </lineage>
</organism>
<proteinExistence type="predicted"/>
<dbReference type="EMBL" id="JBHUHO010000020">
    <property type="protein sequence ID" value="MFD2115601.1"/>
    <property type="molecule type" value="Genomic_DNA"/>
</dbReference>
<evidence type="ECO:0000313" key="2">
    <source>
        <dbReference type="Proteomes" id="UP001597362"/>
    </source>
</evidence>
<reference evidence="2" key="1">
    <citation type="journal article" date="2019" name="Int. J. Syst. Evol. Microbiol.">
        <title>The Global Catalogue of Microorganisms (GCM) 10K type strain sequencing project: providing services to taxonomists for standard genome sequencing and annotation.</title>
        <authorList>
            <consortium name="The Broad Institute Genomics Platform"/>
            <consortium name="The Broad Institute Genome Sequencing Center for Infectious Disease"/>
            <person name="Wu L."/>
            <person name="Ma J."/>
        </authorList>
    </citation>
    <scope>NUCLEOTIDE SEQUENCE [LARGE SCALE GENOMIC DNA]</scope>
    <source>
        <strain evidence="2">GH52</strain>
    </source>
</reference>
<accession>A0ABW4YIZ7</accession>
<gene>
    <name evidence="1" type="ORF">ACFSJH_07650</name>
</gene>
<dbReference type="Proteomes" id="UP001597362">
    <property type="component" value="Unassembled WGS sequence"/>
</dbReference>
<dbReference type="RefSeq" id="WP_377770907.1">
    <property type="nucleotide sequence ID" value="NZ_JBHUHO010000020.1"/>
</dbReference>
<protein>
    <recommendedName>
        <fullName evidence="3">DUF4359 domain-containing protein</fullName>
    </recommendedName>
</protein>
<keyword evidence="2" id="KW-1185">Reference proteome</keyword>